<protein>
    <submittedName>
        <fullName evidence="1">Uncharacterized protein</fullName>
    </submittedName>
</protein>
<comment type="caution">
    <text evidence="1">The sequence shown here is derived from an EMBL/GenBank/DDBJ whole genome shotgun (WGS) entry which is preliminary data.</text>
</comment>
<evidence type="ECO:0000313" key="1">
    <source>
        <dbReference type="EMBL" id="KAG2229055.1"/>
    </source>
</evidence>
<organism evidence="1 2">
    <name type="scientific">Thamnidium elegans</name>
    <dbReference type="NCBI Taxonomy" id="101142"/>
    <lineage>
        <taxon>Eukaryota</taxon>
        <taxon>Fungi</taxon>
        <taxon>Fungi incertae sedis</taxon>
        <taxon>Mucoromycota</taxon>
        <taxon>Mucoromycotina</taxon>
        <taxon>Mucoromycetes</taxon>
        <taxon>Mucorales</taxon>
        <taxon>Mucorineae</taxon>
        <taxon>Mucoraceae</taxon>
        <taxon>Thamnidium</taxon>
    </lineage>
</organism>
<reference evidence="1" key="1">
    <citation type="submission" date="2021-01" db="EMBL/GenBank/DDBJ databases">
        <title>Metabolic potential, ecology and presence of endohyphal bacteria is reflected in genomic diversity of Mucoromycotina.</title>
        <authorList>
            <person name="Muszewska A."/>
            <person name="Okrasinska A."/>
            <person name="Steczkiewicz K."/>
            <person name="Drgas O."/>
            <person name="Orlowska M."/>
            <person name="Perlinska-Lenart U."/>
            <person name="Aleksandrzak-Piekarczyk T."/>
            <person name="Szatraj K."/>
            <person name="Zielenkiewicz U."/>
            <person name="Pilsyk S."/>
            <person name="Malc E."/>
            <person name="Mieczkowski P."/>
            <person name="Kruszewska J.S."/>
            <person name="Biernat P."/>
            <person name="Pawlowska J."/>
        </authorList>
    </citation>
    <scope>NUCLEOTIDE SEQUENCE</scope>
    <source>
        <strain evidence="1">WA0000018081</strain>
    </source>
</reference>
<gene>
    <name evidence="1" type="ORF">INT48_002736</name>
</gene>
<proteinExistence type="predicted"/>
<dbReference type="EMBL" id="JAEPRE010000317">
    <property type="protein sequence ID" value="KAG2229055.1"/>
    <property type="molecule type" value="Genomic_DNA"/>
</dbReference>
<keyword evidence="2" id="KW-1185">Reference proteome</keyword>
<name>A0A8H7VQ95_9FUNG</name>
<evidence type="ECO:0000313" key="2">
    <source>
        <dbReference type="Proteomes" id="UP000613177"/>
    </source>
</evidence>
<sequence>MNVQIDTILARIYPCSTRCAKKKKKKKCKAVLKEIEAGHVSDPAGMSLYRQIKTDKDGLPIHRCLQGTSSVEGGVHQNIIRKFVFFNSSPELANYALAEYSLRHNTEVSNNIVEI</sequence>
<accession>A0A8H7VQ95</accession>
<dbReference type="AlphaFoldDB" id="A0A8H7VQ95"/>
<dbReference type="Proteomes" id="UP000613177">
    <property type="component" value="Unassembled WGS sequence"/>
</dbReference>